<dbReference type="KEGG" id="oni:Osc7112_5311"/>
<dbReference type="EMBL" id="CP003614">
    <property type="protein sequence ID" value="AFZ09549.1"/>
    <property type="molecule type" value="Genomic_DNA"/>
</dbReference>
<dbReference type="OrthoDB" id="9832508at2"/>
<keyword evidence="2" id="KW-1185">Reference proteome</keyword>
<reference evidence="1 2" key="1">
    <citation type="submission" date="2012-05" db="EMBL/GenBank/DDBJ databases">
        <title>Finished chromosome of genome of Oscillatoria sp. PCC 7112.</title>
        <authorList>
            <consortium name="US DOE Joint Genome Institute"/>
            <person name="Gugger M."/>
            <person name="Coursin T."/>
            <person name="Rippka R."/>
            <person name="Tandeau De Marsac N."/>
            <person name="Huntemann M."/>
            <person name="Wei C.-L."/>
            <person name="Han J."/>
            <person name="Detter J.C."/>
            <person name="Han C."/>
            <person name="Tapia R."/>
            <person name="Davenport K."/>
            <person name="Daligault H."/>
            <person name="Erkkila T."/>
            <person name="Gu W."/>
            <person name="Munk A.C.C."/>
            <person name="Teshima H."/>
            <person name="Xu Y."/>
            <person name="Chain P."/>
            <person name="Chen A."/>
            <person name="Krypides N."/>
            <person name="Mavromatis K."/>
            <person name="Markowitz V."/>
            <person name="Szeto E."/>
            <person name="Ivanova N."/>
            <person name="Mikhailova N."/>
            <person name="Ovchinnikova G."/>
            <person name="Pagani I."/>
            <person name="Pati A."/>
            <person name="Goodwin L."/>
            <person name="Peters L."/>
            <person name="Pitluck S."/>
            <person name="Woyke T."/>
            <person name="Kerfeld C."/>
        </authorList>
    </citation>
    <scope>NUCLEOTIDE SEQUENCE [LARGE SCALE GENOMIC DNA]</scope>
    <source>
        <strain evidence="1 2">PCC 7112</strain>
    </source>
</reference>
<dbReference type="STRING" id="179408.Osc7112_5311"/>
<evidence type="ECO:0000313" key="2">
    <source>
        <dbReference type="Proteomes" id="UP000010478"/>
    </source>
</evidence>
<accession>K9VPU3</accession>
<protein>
    <submittedName>
        <fullName evidence="1">Uncharacterized protein</fullName>
    </submittedName>
</protein>
<gene>
    <name evidence="1" type="ORF">Osc7112_5311</name>
</gene>
<dbReference type="RefSeq" id="WP_015178762.1">
    <property type="nucleotide sequence ID" value="NZ_CAWLHL010000001.1"/>
</dbReference>
<dbReference type="HOGENOM" id="CLU_1659010_0_0_3"/>
<name>K9VPU3_9CYAN</name>
<proteinExistence type="predicted"/>
<dbReference type="eggNOG" id="ENOG5033UJP">
    <property type="taxonomic scope" value="Bacteria"/>
</dbReference>
<organism evidence="1 2">
    <name type="scientific">Phormidium nigroviride PCC 7112</name>
    <dbReference type="NCBI Taxonomy" id="179408"/>
    <lineage>
        <taxon>Bacteria</taxon>
        <taxon>Bacillati</taxon>
        <taxon>Cyanobacteriota</taxon>
        <taxon>Cyanophyceae</taxon>
        <taxon>Oscillatoriophycideae</taxon>
        <taxon>Oscillatoriales</taxon>
        <taxon>Oscillatoriaceae</taxon>
        <taxon>Phormidium</taxon>
    </lineage>
</organism>
<dbReference type="AlphaFoldDB" id="K9VPU3"/>
<dbReference type="Proteomes" id="UP000010478">
    <property type="component" value="Chromosome"/>
</dbReference>
<evidence type="ECO:0000313" key="1">
    <source>
        <dbReference type="EMBL" id="AFZ09549.1"/>
    </source>
</evidence>
<sequence precursor="true">MSAASYKQKIVNTVNHFNFLLIVTVSTAVLGLGKSAALAAVLNISETGPCLQIHSVRVAQRDDRNLSNSKGTLKEGSALSVDPDRVVGIPKAEARRRFILNKIYRVQEGTTADDLFIVDEKANKWAVENVSEATMGPTTHSVAEIVSGNGRVWALIQKF</sequence>